<keyword evidence="3" id="KW-0804">Transcription</keyword>
<dbReference type="InterPro" id="IPR037923">
    <property type="entry name" value="HTH-like"/>
</dbReference>
<dbReference type="InterPro" id="IPR009057">
    <property type="entry name" value="Homeodomain-like_sf"/>
</dbReference>
<dbReference type="Gene3D" id="2.60.120.280">
    <property type="entry name" value="Regulatory protein AraC"/>
    <property type="match status" value="1"/>
</dbReference>
<dbReference type="Gene3D" id="1.10.10.60">
    <property type="entry name" value="Homeodomain-like"/>
    <property type="match status" value="2"/>
</dbReference>
<dbReference type="PANTHER" id="PTHR46796">
    <property type="entry name" value="HTH-TYPE TRANSCRIPTIONAL ACTIVATOR RHAS-RELATED"/>
    <property type="match status" value="1"/>
</dbReference>
<evidence type="ECO:0000256" key="2">
    <source>
        <dbReference type="ARBA" id="ARBA00023125"/>
    </source>
</evidence>
<accession>A0ABP8PSN2</accession>
<dbReference type="SUPFAM" id="SSF46689">
    <property type="entry name" value="Homeodomain-like"/>
    <property type="match status" value="2"/>
</dbReference>
<dbReference type="Proteomes" id="UP001500731">
    <property type="component" value="Unassembled WGS sequence"/>
</dbReference>
<gene>
    <name evidence="5" type="ORF">GCM10023171_35330</name>
</gene>
<comment type="caution">
    <text evidence="5">The sequence shown here is derived from an EMBL/GenBank/DDBJ whole genome shotgun (WGS) entry which is preliminary data.</text>
</comment>
<organism evidence="5 6">
    <name type="scientific">Microbacterium panaciterrae</name>
    <dbReference type="NCBI Taxonomy" id="985759"/>
    <lineage>
        <taxon>Bacteria</taxon>
        <taxon>Bacillati</taxon>
        <taxon>Actinomycetota</taxon>
        <taxon>Actinomycetes</taxon>
        <taxon>Micrococcales</taxon>
        <taxon>Microbacteriaceae</taxon>
        <taxon>Microbacterium</taxon>
    </lineage>
</organism>
<feature type="domain" description="HTH araC/xylS-type" evidence="4">
    <location>
        <begin position="132"/>
        <end position="230"/>
    </location>
</feature>
<dbReference type="EMBL" id="BAABGP010000024">
    <property type="protein sequence ID" value="GAA4491427.1"/>
    <property type="molecule type" value="Genomic_DNA"/>
</dbReference>
<dbReference type="PROSITE" id="PS01124">
    <property type="entry name" value="HTH_ARAC_FAMILY_2"/>
    <property type="match status" value="1"/>
</dbReference>
<name>A0ABP8PSN2_9MICO</name>
<protein>
    <submittedName>
        <fullName evidence="5">AraC family transcriptional regulator</fullName>
    </submittedName>
</protein>
<evidence type="ECO:0000259" key="4">
    <source>
        <dbReference type="PROSITE" id="PS01124"/>
    </source>
</evidence>
<dbReference type="CDD" id="cd06986">
    <property type="entry name" value="cupin_MmsR-like_N"/>
    <property type="match status" value="1"/>
</dbReference>
<dbReference type="SMART" id="SM00342">
    <property type="entry name" value="HTH_ARAC"/>
    <property type="match status" value="1"/>
</dbReference>
<sequence length="236" mass="26368">MIFCVRGDGWVESRGRRQVIGAGEAVIIPAGTPHAYGADLSDPWTIWWLHADGFDIAEFLRVLHPEAKDGLAQIRIRDVLAMVTLFENSLAAMERDETLASLYLASGATWQLLCQLTASQLQGPLARADRIRAAQDYLRTNLSRPVRPHELARAVNLSSSHFASLFRQATGTNVLDYVRGLRMARARELLLTTNDSVSLIASTVGYSDPFYFAREFRRVNGTPPTEFRKRAHQENA</sequence>
<dbReference type="PANTHER" id="PTHR46796:SF7">
    <property type="entry name" value="ARAC FAMILY TRANSCRIPTIONAL REGULATOR"/>
    <property type="match status" value="1"/>
</dbReference>
<dbReference type="Pfam" id="PF02311">
    <property type="entry name" value="AraC_binding"/>
    <property type="match status" value="1"/>
</dbReference>
<keyword evidence="6" id="KW-1185">Reference proteome</keyword>
<evidence type="ECO:0000313" key="5">
    <source>
        <dbReference type="EMBL" id="GAA4491427.1"/>
    </source>
</evidence>
<dbReference type="InterPro" id="IPR018060">
    <property type="entry name" value="HTH_AraC"/>
</dbReference>
<dbReference type="SUPFAM" id="SSF51215">
    <property type="entry name" value="Regulatory protein AraC"/>
    <property type="match status" value="1"/>
</dbReference>
<dbReference type="InterPro" id="IPR050204">
    <property type="entry name" value="AraC_XylS_family_regulators"/>
</dbReference>
<evidence type="ECO:0000256" key="3">
    <source>
        <dbReference type="ARBA" id="ARBA00023163"/>
    </source>
</evidence>
<evidence type="ECO:0000256" key="1">
    <source>
        <dbReference type="ARBA" id="ARBA00023015"/>
    </source>
</evidence>
<reference evidence="6" key="1">
    <citation type="journal article" date="2019" name="Int. J. Syst. Evol. Microbiol.">
        <title>The Global Catalogue of Microorganisms (GCM) 10K type strain sequencing project: providing services to taxonomists for standard genome sequencing and annotation.</title>
        <authorList>
            <consortium name="The Broad Institute Genomics Platform"/>
            <consortium name="The Broad Institute Genome Sequencing Center for Infectious Disease"/>
            <person name="Wu L."/>
            <person name="Ma J."/>
        </authorList>
    </citation>
    <scope>NUCLEOTIDE SEQUENCE [LARGE SCALE GENOMIC DNA]</scope>
    <source>
        <strain evidence="6">JCM 17839</strain>
    </source>
</reference>
<proteinExistence type="predicted"/>
<keyword evidence="2" id="KW-0238">DNA-binding</keyword>
<dbReference type="InterPro" id="IPR003313">
    <property type="entry name" value="AraC-bd"/>
</dbReference>
<dbReference type="Pfam" id="PF12833">
    <property type="entry name" value="HTH_18"/>
    <property type="match status" value="1"/>
</dbReference>
<evidence type="ECO:0000313" key="6">
    <source>
        <dbReference type="Proteomes" id="UP001500731"/>
    </source>
</evidence>
<keyword evidence="1" id="KW-0805">Transcription regulation</keyword>